<sequence length="490" mass="54977">NQNNLTALTTILAPEWVDNPQTRGTSSILWSCVLTTIGCVYSALHLNVPQQRGFWSLLGSKGKWILTALLVPQVTIYSSIDLRLCFFITMGAVQIRVADAARQGRDHQQMKRNNGTQQESVKTLLINPKSILTLSSTGVCQLLQMGHWIPITSDTIDRKSNFNPFEKGLVVLQVYWFATQCITRKIYGLPISLLELHTVIHILSAGIMYSFWFNVRIPQIEYDGLPDPNLSLQKPLDIREPEVLDDMTGEVLEVMAHMSLLSKNLRRQLDRLTFYGALTDFYNDASNNGTQSNSKTAVSLNLKHLYSRRRLSDIVDDLGGDYFEDASILAAPKHNLYIEKDAVDLVSSSGCQKQSIFNTTWMALVSYLELTLSHWTNILLALTFPTLYGGAHLMAVGTSFPSIVELHIWKAACFVIVGGIPCLWLSYTRIWIVYVCITVGLIALCSVFLLAITMCIILAKLFLIIESFISLRSAPIGVFWAPFWVQVLPH</sequence>
<keyword evidence="3" id="KW-1185">Reference proteome</keyword>
<dbReference type="Proteomes" id="UP000758603">
    <property type="component" value="Unassembled WGS sequence"/>
</dbReference>
<feature type="transmembrane region" description="Helical" evidence="1">
    <location>
        <begin position="408"/>
        <end position="426"/>
    </location>
</feature>
<dbReference type="RefSeq" id="XP_045952240.1">
    <property type="nucleotide sequence ID" value="XM_046097123.1"/>
</dbReference>
<feature type="non-terminal residue" evidence="2">
    <location>
        <position position="1"/>
    </location>
</feature>
<evidence type="ECO:0000256" key="1">
    <source>
        <dbReference type="SAM" id="Phobius"/>
    </source>
</evidence>
<dbReference type="PANTHER" id="PTHR35043">
    <property type="entry name" value="TRANSCRIPTION FACTOR DOMAIN-CONTAINING PROTEIN"/>
    <property type="match status" value="1"/>
</dbReference>
<evidence type="ECO:0000313" key="2">
    <source>
        <dbReference type="EMBL" id="KAH6645726.1"/>
    </source>
</evidence>
<accession>A0A9P8UBR1</accession>
<gene>
    <name evidence="2" type="ORF">BKA67DRAFT_505837</name>
</gene>
<feature type="transmembrane region" description="Helical" evidence="1">
    <location>
        <begin position="432"/>
        <end position="463"/>
    </location>
</feature>
<dbReference type="AlphaFoldDB" id="A0A9P8UBR1"/>
<keyword evidence="1" id="KW-1133">Transmembrane helix</keyword>
<dbReference type="OrthoDB" id="3061561at2759"/>
<evidence type="ECO:0000313" key="3">
    <source>
        <dbReference type="Proteomes" id="UP000758603"/>
    </source>
</evidence>
<comment type="caution">
    <text evidence="2">The sequence shown here is derived from an EMBL/GenBank/DDBJ whole genome shotgun (WGS) entry which is preliminary data.</text>
</comment>
<dbReference type="PANTHER" id="PTHR35043:SF7">
    <property type="entry name" value="TRANSCRIPTION FACTOR DOMAIN-CONTAINING PROTEIN"/>
    <property type="match status" value="1"/>
</dbReference>
<reference evidence="2" key="1">
    <citation type="journal article" date="2021" name="Nat. Commun.">
        <title>Genetic determinants of endophytism in the Arabidopsis root mycobiome.</title>
        <authorList>
            <person name="Mesny F."/>
            <person name="Miyauchi S."/>
            <person name="Thiergart T."/>
            <person name="Pickel B."/>
            <person name="Atanasova L."/>
            <person name="Karlsson M."/>
            <person name="Huettel B."/>
            <person name="Barry K.W."/>
            <person name="Haridas S."/>
            <person name="Chen C."/>
            <person name="Bauer D."/>
            <person name="Andreopoulos W."/>
            <person name="Pangilinan J."/>
            <person name="LaButti K."/>
            <person name="Riley R."/>
            <person name="Lipzen A."/>
            <person name="Clum A."/>
            <person name="Drula E."/>
            <person name="Henrissat B."/>
            <person name="Kohler A."/>
            <person name="Grigoriev I.V."/>
            <person name="Martin F.M."/>
            <person name="Hacquard S."/>
        </authorList>
    </citation>
    <scope>NUCLEOTIDE SEQUENCE</scope>
    <source>
        <strain evidence="2">MPI-SDFR-AT-0073</strain>
    </source>
</reference>
<keyword evidence="1" id="KW-0812">Transmembrane</keyword>
<protein>
    <submittedName>
        <fullName evidence="2">Uncharacterized protein</fullName>
    </submittedName>
</protein>
<keyword evidence="1" id="KW-0472">Membrane</keyword>
<name>A0A9P8UBR1_9PEZI</name>
<organism evidence="2 3">
    <name type="scientific">Truncatella angustata</name>
    <dbReference type="NCBI Taxonomy" id="152316"/>
    <lineage>
        <taxon>Eukaryota</taxon>
        <taxon>Fungi</taxon>
        <taxon>Dikarya</taxon>
        <taxon>Ascomycota</taxon>
        <taxon>Pezizomycotina</taxon>
        <taxon>Sordariomycetes</taxon>
        <taxon>Xylariomycetidae</taxon>
        <taxon>Amphisphaeriales</taxon>
        <taxon>Sporocadaceae</taxon>
        <taxon>Truncatella</taxon>
    </lineage>
</organism>
<feature type="transmembrane region" description="Helical" evidence="1">
    <location>
        <begin position="28"/>
        <end position="48"/>
    </location>
</feature>
<proteinExistence type="predicted"/>
<dbReference type="GeneID" id="70126015"/>
<dbReference type="EMBL" id="JAGPXC010000011">
    <property type="protein sequence ID" value="KAH6645726.1"/>
    <property type="molecule type" value="Genomic_DNA"/>
</dbReference>
<feature type="non-terminal residue" evidence="2">
    <location>
        <position position="490"/>
    </location>
</feature>